<evidence type="ECO:0000256" key="9">
    <source>
        <dbReference type="ARBA" id="ARBA00023136"/>
    </source>
</evidence>
<proteinExistence type="inferred from homology"/>
<name>A0A1G9X1V8_9EURY</name>
<evidence type="ECO:0000313" key="12">
    <source>
        <dbReference type="EMBL" id="SDM90345.1"/>
    </source>
</evidence>
<keyword evidence="4" id="KW-0716">Sensory transduction</keyword>
<dbReference type="Pfam" id="PF01036">
    <property type="entry name" value="Bac_rhodopsin"/>
    <property type="match status" value="1"/>
</dbReference>
<dbReference type="SMART" id="SM01021">
    <property type="entry name" value="Bac_rhodopsin"/>
    <property type="match status" value="1"/>
</dbReference>
<feature type="transmembrane region" description="Helical" evidence="11">
    <location>
        <begin position="186"/>
        <end position="208"/>
    </location>
</feature>
<evidence type="ECO:0000256" key="8">
    <source>
        <dbReference type="ARBA" id="ARBA00022991"/>
    </source>
</evidence>
<dbReference type="GO" id="GO:0016020">
    <property type="term" value="C:membrane"/>
    <property type="evidence" value="ECO:0007669"/>
    <property type="project" value="UniProtKB-SubCell"/>
</dbReference>
<dbReference type="InterPro" id="IPR001425">
    <property type="entry name" value="Arc/bac/fun_rhodopsins"/>
</dbReference>
<evidence type="ECO:0000313" key="13">
    <source>
        <dbReference type="Proteomes" id="UP000199370"/>
    </source>
</evidence>
<keyword evidence="13" id="KW-1185">Reference proteome</keyword>
<dbReference type="PROSITE" id="PS00327">
    <property type="entry name" value="BACTERIAL_OPSIN_RET"/>
    <property type="match status" value="1"/>
</dbReference>
<accession>A0A1G9X1V8</accession>
<dbReference type="SUPFAM" id="SSF81321">
    <property type="entry name" value="Family A G protein-coupled receptor-like"/>
    <property type="match status" value="1"/>
</dbReference>
<comment type="similarity">
    <text evidence="2">Belongs to the archaeal/bacterial/fungal opsin family.</text>
</comment>
<feature type="transmembrane region" description="Helical" evidence="11">
    <location>
        <begin position="54"/>
        <end position="75"/>
    </location>
</feature>
<dbReference type="EMBL" id="FNIA01000009">
    <property type="protein sequence ID" value="SDM90345.1"/>
    <property type="molecule type" value="Genomic_DNA"/>
</dbReference>
<keyword evidence="3" id="KW-0600">Photoreceptor protein</keyword>
<evidence type="ECO:0000256" key="10">
    <source>
        <dbReference type="ARBA" id="ARBA00023170"/>
    </source>
</evidence>
<gene>
    <name evidence="12" type="ORF">SAMN05192554_10990</name>
</gene>
<evidence type="ECO:0000256" key="3">
    <source>
        <dbReference type="ARBA" id="ARBA00022543"/>
    </source>
</evidence>
<dbReference type="GO" id="GO:0009881">
    <property type="term" value="F:photoreceptor activity"/>
    <property type="evidence" value="ECO:0007669"/>
    <property type="project" value="UniProtKB-KW"/>
</dbReference>
<keyword evidence="7 11" id="KW-1133">Transmembrane helix</keyword>
<dbReference type="Gene3D" id="1.20.1070.10">
    <property type="entry name" value="Rhodopsin 7-helix transmembrane proteins"/>
    <property type="match status" value="1"/>
</dbReference>
<dbReference type="GO" id="GO:0007602">
    <property type="term" value="P:phototransduction"/>
    <property type="evidence" value="ECO:0007669"/>
    <property type="project" value="UniProtKB-KW"/>
</dbReference>
<feature type="transmembrane region" description="Helical" evidence="11">
    <location>
        <begin position="258"/>
        <end position="280"/>
    </location>
</feature>
<dbReference type="Proteomes" id="UP000199370">
    <property type="component" value="Unassembled WGS sequence"/>
</dbReference>
<feature type="transmembrane region" description="Helical" evidence="11">
    <location>
        <begin position="161"/>
        <end position="180"/>
    </location>
</feature>
<evidence type="ECO:0000256" key="11">
    <source>
        <dbReference type="SAM" id="Phobius"/>
    </source>
</evidence>
<dbReference type="CDD" id="cd15243">
    <property type="entry name" value="7tm_Halorhodopsin"/>
    <property type="match status" value="1"/>
</dbReference>
<evidence type="ECO:0000256" key="2">
    <source>
        <dbReference type="ARBA" id="ARBA00008130"/>
    </source>
</evidence>
<keyword evidence="5 11" id="KW-0812">Transmembrane</keyword>
<dbReference type="AlphaFoldDB" id="A0A1G9X1V8"/>
<sequence length="301" mass="32099">MAAAVSTTTRPATAHHMDTTMIEPATAEIPTAAQTVLELQTQGDALTEIQNNDLLYSSFWANIALAGVAILLFVYMGRDVEDSRAKLIWVATLLVPLVSISSYIGLASGLTVGFLEMPSGHALAGEGQILSPWGRYLTWTFSTPAILAALGLLAGTDFTKLFTAITMDIAMCITGLAAALTNSSVLYRWLFYGVSCAFFLAVVYVLLFEWPDDARAAGTDEIFGTLKNLTVVLWFGYPVLWALGSEGLAILSVGATSWGYSGLDILAKYVFAFLLLRWVANNESVVASNQAVIGGGSSADD</sequence>
<dbReference type="PANTHER" id="PTHR28286">
    <property type="match status" value="1"/>
</dbReference>
<evidence type="ECO:0000256" key="4">
    <source>
        <dbReference type="ARBA" id="ARBA00022606"/>
    </source>
</evidence>
<keyword evidence="10" id="KW-0675">Receptor</keyword>
<dbReference type="GO" id="GO:0005216">
    <property type="term" value="F:monoatomic ion channel activity"/>
    <property type="evidence" value="ECO:0007669"/>
    <property type="project" value="InterPro"/>
</dbReference>
<dbReference type="PANTHER" id="PTHR28286:SF2">
    <property type="entry name" value="BACTERIORHODOPSIN _OPSIN, NOPA (EUROFUNG)"/>
    <property type="match status" value="1"/>
</dbReference>
<feature type="transmembrane region" description="Helical" evidence="11">
    <location>
        <begin position="229"/>
        <end position="252"/>
    </location>
</feature>
<keyword evidence="6" id="KW-0681">Retinal protein</keyword>
<organism evidence="12 13">
    <name type="scientific">Haloarchaeobius iranensis</name>
    <dbReference type="NCBI Taxonomy" id="996166"/>
    <lineage>
        <taxon>Archaea</taxon>
        <taxon>Methanobacteriati</taxon>
        <taxon>Methanobacteriota</taxon>
        <taxon>Stenosarchaea group</taxon>
        <taxon>Halobacteria</taxon>
        <taxon>Halobacteriales</taxon>
        <taxon>Halorubellaceae</taxon>
        <taxon>Haloarchaeobius</taxon>
    </lineage>
</organism>
<comment type="subcellular location">
    <subcellularLocation>
        <location evidence="1">Membrane</location>
        <topology evidence="1">Multi-pass membrane protein</topology>
    </subcellularLocation>
</comment>
<evidence type="ECO:0000256" key="1">
    <source>
        <dbReference type="ARBA" id="ARBA00004141"/>
    </source>
</evidence>
<dbReference type="STRING" id="996166.SAMN05192554_10990"/>
<reference evidence="12 13" key="1">
    <citation type="submission" date="2016-10" db="EMBL/GenBank/DDBJ databases">
        <authorList>
            <person name="de Groot N.N."/>
        </authorList>
    </citation>
    <scope>NUCLEOTIDE SEQUENCE [LARGE SCALE GENOMIC DNA]</scope>
    <source>
        <strain evidence="13">EB21,IBRC-M 10013,KCTC 4048</strain>
    </source>
</reference>
<dbReference type="PRINTS" id="PR00251">
    <property type="entry name" value="BACTRLOPSIN"/>
</dbReference>
<evidence type="ECO:0000256" key="5">
    <source>
        <dbReference type="ARBA" id="ARBA00022692"/>
    </source>
</evidence>
<evidence type="ECO:0000256" key="6">
    <source>
        <dbReference type="ARBA" id="ARBA00022925"/>
    </source>
</evidence>
<keyword evidence="8" id="KW-0157">Chromophore</keyword>
<dbReference type="InterPro" id="IPR018229">
    <property type="entry name" value="Rhodopsin_retinal_BS"/>
</dbReference>
<protein>
    <submittedName>
        <fullName evidence="12">Halorhodopsin</fullName>
    </submittedName>
</protein>
<feature type="transmembrane region" description="Helical" evidence="11">
    <location>
        <begin position="87"/>
        <end position="115"/>
    </location>
</feature>
<feature type="transmembrane region" description="Helical" evidence="11">
    <location>
        <begin position="135"/>
        <end position="154"/>
    </location>
</feature>
<evidence type="ECO:0000256" key="7">
    <source>
        <dbReference type="ARBA" id="ARBA00022989"/>
    </source>
</evidence>
<keyword evidence="9 11" id="KW-0472">Membrane</keyword>